<gene>
    <name evidence="2" type="ORF">CROQUDRAFT_40179</name>
</gene>
<feature type="region of interest" description="Disordered" evidence="1">
    <location>
        <begin position="1"/>
        <end position="49"/>
    </location>
</feature>
<keyword evidence="3" id="KW-1185">Reference proteome</keyword>
<dbReference type="Pfam" id="PF09495">
    <property type="entry name" value="DUF2462"/>
    <property type="match status" value="1"/>
</dbReference>
<name>A0A9P6NL88_9BASI</name>
<comment type="caution">
    <text evidence="2">The sequence shown here is derived from an EMBL/GenBank/DDBJ whole genome shotgun (WGS) entry which is preliminary data.</text>
</comment>
<dbReference type="AlphaFoldDB" id="A0A9P6NL88"/>
<dbReference type="InterPro" id="IPR019034">
    <property type="entry name" value="UPF0390"/>
</dbReference>
<feature type="compositionally biased region" description="Basic and acidic residues" evidence="1">
    <location>
        <begin position="72"/>
        <end position="87"/>
    </location>
</feature>
<organism evidence="2 3">
    <name type="scientific">Cronartium quercuum f. sp. fusiforme G11</name>
    <dbReference type="NCBI Taxonomy" id="708437"/>
    <lineage>
        <taxon>Eukaryota</taxon>
        <taxon>Fungi</taxon>
        <taxon>Dikarya</taxon>
        <taxon>Basidiomycota</taxon>
        <taxon>Pucciniomycotina</taxon>
        <taxon>Pucciniomycetes</taxon>
        <taxon>Pucciniales</taxon>
        <taxon>Coleosporiaceae</taxon>
        <taxon>Cronartium</taxon>
    </lineage>
</organism>
<dbReference type="Proteomes" id="UP000886653">
    <property type="component" value="Unassembled WGS sequence"/>
</dbReference>
<sequence length="99" mass="10858">MAQGFKPKKVSSSTTKAQKVQSVKKGGRTVPPVKPSAVAQKLRKEKVSRDVTSQIERTVVSRSVGKLSIMKPLRDAEESKKEREKVANSKAKPRAATKK</sequence>
<dbReference type="EMBL" id="MU167230">
    <property type="protein sequence ID" value="KAG0149111.1"/>
    <property type="molecule type" value="Genomic_DNA"/>
</dbReference>
<accession>A0A9P6NL88</accession>
<protein>
    <submittedName>
        <fullName evidence="2">Uncharacterized protein</fullName>
    </submittedName>
</protein>
<feature type="compositionally biased region" description="Polar residues" evidence="1">
    <location>
        <begin position="10"/>
        <end position="21"/>
    </location>
</feature>
<proteinExistence type="predicted"/>
<evidence type="ECO:0000256" key="1">
    <source>
        <dbReference type="SAM" id="MobiDB-lite"/>
    </source>
</evidence>
<evidence type="ECO:0000313" key="3">
    <source>
        <dbReference type="Proteomes" id="UP000886653"/>
    </source>
</evidence>
<evidence type="ECO:0000313" key="2">
    <source>
        <dbReference type="EMBL" id="KAG0149111.1"/>
    </source>
</evidence>
<feature type="region of interest" description="Disordered" evidence="1">
    <location>
        <begin position="63"/>
        <end position="99"/>
    </location>
</feature>
<dbReference type="OrthoDB" id="5239630at2759"/>
<reference evidence="2" key="1">
    <citation type="submission" date="2013-11" db="EMBL/GenBank/DDBJ databases">
        <title>Genome sequence of the fusiform rust pathogen reveals effectors for host alternation and coevolution with pine.</title>
        <authorList>
            <consortium name="DOE Joint Genome Institute"/>
            <person name="Smith K."/>
            <person name="Pendleton A."/>
            <person name="Kubisiak T."/>
            <person name="Anderson C."/>
            <person name="Salamov A."/>
            <person name="Aerts A."/>
            <person name="Riley R."/>
            <person name="Clum A."/>
            <person name="Lindquist E."/>
            <person name="Ence D."/>
            <person name="Campbell M."/>
            <person name="Kronenberg Z."/>
            <person name="Feau N."/>
            <person name="Dhillon B."/>
            <person name="Hamelin R."/>
            <person name="Burleigh J."/>
            <person name="Smith J."/>
            <person name="Yandell M."/>
            <person name="Nelson C."/>
            <person name="Grigoriev I."/>
            <person name="Davis J."/>
        </authorList>
    </citation>
    <scope>NUCLEOTIDE SEQUENCE</scope>
    <source>
        <strain evidence="2">G11</strain>
    </source>
</reference>